<evidence type="ECO:0000259" key="2">
    <source>
        <dbReference type="Pfam" id="PF24137"/>
    </source>
</evidence>
<feature type="signal peptide" evidence="1">
    <location>
        <begin position="1"/>
        <end position="16"/>
    </location>
</feature>
<dbReference type="Pfam" id="PF25581">
    <property type="entry name" value="AsqO_C"/>
    <property type="match status" value="1"/>
</dbReference>
<organism evidence="4 5">
    <name type="scientific">Aspergillus keveii</name>
    <dbReference type="NCBI Taxonomy" id="714993"/>
    <lineage>
        <taxon>Eukaryota</taxon>
        <taxon>Fungi</taxon>
        <taxon>Dikarya</taxon>
        <taxon>Ascomycota</taxon>
        <taxon>Pezizomycotina</taxon>
        <taxon>Eurotiomycetes</taxon>
        <taxon>Eurotiomycetidae</taxon>
        <taxon>Eurotiales</taxon>
        <taxon>Aspergillaceae</taxon>
        <taxon>Aspergillus</taxon>
        <taxon>Aspergillus subgen. Nidulantes</taxon>
    </lineage>
</organism>
<keyword evidence="5" id="KW-1185">Reference proteome</keyword>
<feature type="chain" id="PRO_5046893635" description="AttH domain-containing protein" evidence="1">
    <location>
        <begin position="17"/>
        <end position="394"/>
    </location>
</feature>
<evidence type="ECO:0000256" key="1">
    <source>
        <dbReference type="SAM" id="SignalP"/>
    </source>
</evidence>
<sequence>MLKPLLLAAIATLSSARYAVTLSPTLYTGPVTADYLTPTHDQSDLDAPKLSHVNASTFDWWTFDAIAIENPNVSLAVTFSTAGPVGYPLSLPNTTHIEPVPGPGNGTQGQSNNGALWAHIWATFEDGRRLSVSVPVETARMSGSGDSSIAIWHGGGGWMGSEEGYEVEFEVNRTEARDGLEPLKVLGRISYEKITPSHSHCSIPNNFSTSLDLGEQGLGWVSVMPDAIASVDVDVNGTRLRFDGYGSHDKIWSNRPFTQTTKSLTRGRAHLGLHSISWLSYTTNTNPNSNTIVSSFIARDGEPITAGCASNSVSIEPTREQTEGGLVSGFAISVPGARLSVATDVEERGGGGAGADREGGYVRWNGRARGTVGEGEGEGAVDEEGVAIFERFEY</sequence>
<comment type="caution">
    <text evidence="4">The sequence shown here is derived from an EMBL/GenBank/DDBJ whole genome shotgun (WGS) entry which is preliminary data.</text>
</comment>
<evidence type="ECO:0000313" key="5">
    <source>
        <dbReference type="Proteomes" id="UP001610563"/>
    </source>
</evidence>
<feature type="domain" description="AsqO/PenF-like C-terminal" evidence="3">
    <location>
        <begin position="259"/>
        <end position="392"/>
    </location>
</feature>
<evidence type="ECO:0008006" key="6">
    <source>
        <dbReference type="Google" id="ProtNLM"/>
    </source>
</evidence>
<feature type="domain" description="Diels-Alderase N-terminal" evidence="2">
    <location>
        <begin position="16"/>
        <end position="252"/>
    </location>
</feature>
<protein>
    <recommendedName>
        <fullName evidence="6">AttH domain-containing protein</fullName>
    </recommendedName>
</protein>
<accession>A0ABR4GAH8</accession>
<dbReference type="InterPro" id="IPR056402">
    <property type="entry name" value="DA_N"/>
</dbReference>
<evidence type="ECO:0000259" key="3">
    <source>
        <dbReference type="Pfam" id="PF25581"/>
    </source>
</evidence>
<name>A0ABR4GAH8_9EURO</name>
<dbReference type="EMBL" id="JBFTWV010000030">
    <property type="protein sequence ID" value="KAL2796011.1"/>
    <property type="molecule type" value="Genomic_DNA"/>
</dbReference>
<reference evidence="4 5" key="1">
    <citation type="submission" date="2024-07" db="EMBL/GenBank/DDBJ databases">
        <title>Section-level genome sequencing and comparative genomics of Aspergillus sections Usti and Cavernicolus.</title>
        <authorList>
            <consortium name="Lawrence Berkeley National Laboratory"/>
            <person name="Nybo J.L."/>
            <person name="Vesth T.C."/>
            <person name="Theobald S."/>
            <person name="Frisvad J.C."/>
            <person name="Larsen T.O."/>
            <person name="Kjaerboelling I."/>
            <person name="Rothschild-Mancinelli K."/>
            <person name="Lyhne E.K."/>
            <person name="Kogle M.E."/>
            <person name="Barry K."/>
            <person name="Clum A."/>
            <person name="Na H."/>
            <person name="Ledsgaard L."/>
            <person name="Lin J."/>
            <person name="Lipzen A."/>
            <person name="Kuo A."/>
            <person name="Riley R."/>
            <person name="Mondo S."/>
            <person name="Labutti K."/>
            <person name="Haridas S."/>
            <person name="Pangalinan J."/>
            <person name="Salamov A.A."/>
            <person name="Simmons B.A."/>
            <person name="Magnuson J.K."/>
            <person name="Chen J."/>
            <person name="Drula E."/>
            <person name="Henrissat B."/>
            <person name="Wiebenga A."/>
            <person name="Lubbers R.J."/>
            <person name="Gomes A.C."/>
            <person name="Makela M.R."/>
            <person name="Stajich J."/>
            <person name="Grigoriev I.V."/>
            <person name="Mortensen U.H."/>
            <person name="De Vries R.P."/>
            <person name="Baker S.E."/>
            <person name="Andersen M.R."/>
        </authorList>
    </citation>
    <scope>NUCLEOTIDE SEQUENCE [LARGE SCALE GENOMIC DNA]</scope>
    <source>
        <strain evidence="4 5">CBS 209.92</strain>
    </source>
</reference>
<keyword evidence="1" id="KW-0732">Signal</keyword>
<dbReference type="InterPro" id="IPR057722">
    <property type="entry name" value="AsqO/PenF-like_C"/>
</dbReference>
<dbReference type="Proteomes" id="UP001610563">
    <property type="component" value="Unassembled WGS sequence"/>
</dbReference>
<dbReference type="Pfam" id="PF24137">
    <property type="entry name" value="DA_N"/>
    <property type="match status" value="1"/>
</dbReference>
<gene>
    <name evidence="4" type="ORF">BJX66DRAFT_300817</name>
</gene>
<dbReference type="SUPFAM" id="SSF159245">
    <property type="entry name" value="AttH-like"/>
    <property type="match status" value="1"/>
</dbReference>
<proteinExistence type="predicted"/>
<evidence type="ECO:0000313" key="4">
    <source>
        <dbReference type="EMBL" id="KAL2796011.1"/>
    </source>
</evidence>